<dbReference type="SUPFAM" id="SSF52833">
    <property type="entry name" value="Thioredoxin-like"/>
    <property type="match status" value="1"/>
</dbReference>
<organism evidence="2 3">
    <name type="scientific">Apiotrichum porosum</name>
    <dbReference type="NCBI Taxonomy" id="105984"/>
    <lineage>
        <taxon>Eukaryota</taxon>
        <taxon>Fungi</taxon>
        <taxon>Dikarya</taxon>
        <taxon>Basidiomycota</taxon>
        <taxon>Agaricomycotina</taxon>
        <taxon>Tremellomycetes</taxon>
        <taxon>Trichosporonales</taxon>
        <taxon>Trichosporonaceae</taxon>
        <taxon>Apiotrichum</taxon>
    </lineage>
</organism>
<reference evidence="2 3" key="1">
    <citation type="submission" date="2018-11" db="EMBL/GenBank/DDBJ databases">
        <title>Genome sequence of Apiotrichum porosum DSM 27194.</title>
        <authorList>
            <person name="Aliyu H."/>
            <person name="Gorte O."/>
            <person name="Ochsenreither K."/>
        </authorList>
    </citation>
    <scope>NUCLEOTIDE SEQUENCE [LARGE SCALE GENOMIC DNA]</scope>
    <source>
        <strain evidence="2 3">DSM 27194</strain>
    </source>
</reference>
<feature type="compositionally biased region" description="Polar residues" evidence="1">
    <location>
        <begin position="13"/>
        <end position="23"/>
    </location>
</feature>
<feature type="region of interest" description="Disordered" evidence="1">
    <location>
        <begin position="1"/>
        <end position="111"/>
    </location>
</feature>
<name>A0A427XZP5_9TREE</name>
<comment type="caution">
    <text evidence="2">The sequence shown here is derived from an EMBL/GenBank/DDBJ whole genome shotgun (WGS) entry which is preliminary data.</text>
</comment>
<sequence>MAALENAALDGTLFSNRSISPSRHSVDSRDEEDSEDDLSRPSSPLAAAPPASSHPYASSPSPRRKGPKTGPKGVIADQRSAKAHAAAQSRAELQSTRARQEKGAITASTVHDEDVLRSKMAETRITDQEKREEDDLEAKWRAQRMTTLQAGRGGLREIGAATFLSTVERKGWALVLIYEPDVDRCLPLLAEATRLARTGTCIVRARAGALGFGMPARDETAAVELDDDDGEREADPDVLPTLLAYRDGDLERTWVRVDFDIGADGLRGLLAREGVISDIDDASDSDSD</sequence>
<evidence type="ECO:0000313" key="2">
    <source>
        <dbReference type="EMBL" id="RSH84280.1"/>
    </source>
</evidence>
<evidence type="ECO:0000256" key="1">
    <source>
        <dbReference type="SAM" id="MobiDB-lite"/>
    </source>
</evidence>
<accession>A0A427XZP5</accession>
<dbReference type="Gene3D" id="3.40.30.10">
    <property type="entry name" value="Glutaredoxin"/>
    <property type="match status" value="1"/>
</dbReference>
<dbReference type="GeneID" id="39590338"/>
<keyword evidence="3" id="KW-1185">Reference proteome</keyword>
<evidence type="ECO:0008006" key="4">
    <source>
        <dbReference type="Google" id="ProtNLM"/>
    </source>
</evidence>
<dbReference type="OrthoDB" id="70588at2759"/>
<dbReference type="AlphaFoldDB" id="A0A427XZP5"/>
<proteinExistence type="predicted"/>
<dbReference type="PANTHER" id="PTHR46052:SF1">
    <property type="entry name" value="PHOSDUCIN-LIKE PROTEIN"/>
    <property type="match status" value="1"/>
</dbReference>
<protein>
    <recommendedName>
        <fullName evidence="4">Phosducin thioredoxin-like domain-containing protein</fullName>
    </recommendedName>
</protein>
<dbReference type="Proteomes" id="UP000279236">
    <property type="component" value="Unassembled WGS sequence"/>
</dbReference>
<dbReference type="EMBL" id="RSCE01000003">
    <property type="protein sequence ID" value="RSH84280.1"/>
    <property type="molecule type" value="Genomic_DNA"/>
</dbReference>
<dbReference type="RefSeq" id="XP_028477728.1">
    <property type="nucleotide sequence ID" value="XM_028621276.1"/>
</dbReference>
<dbReference type="PANTHER" id="PTHR46052">
    <property type="entry name" value="PHOSDUCIN-LIKE PROTEIN"/>
    <property type="match status" value="1"/>
</dbReference>
<feature type="compositionally biased region" description="Low complexity" evidence="1">
    <location>
        <begin position="40"/>
        <end position="61"/>
    </location>
</feature>
<dbReference type="STRING" id="105984.A0A427XZP5"/>
<dbReference type="InterPro" id="IPR051499">
    <property type="entry name" value="Phosducin-like_reg"/>
</dbReference>
<evidence type="ECO:0000313" key="3">
    <source>
        <dbReference type="Proteomes" id="UP000279236"/>
    </source>
</evidence>
<gene>
    <name evidence="2" type="ORF">EHS24_005795</name>
</gene>
<dbReference type="InterPro" id="IPR036249">
    <property type="entry name" value="Thioredoxin-like_sf"/>
</dbReference>